<accession>A0ABQ9GLG6</accession>
<dbReference type="EMBL" id="JARBHB010000011">
    <property type="protein sequence ID" value="KAJ8872860.1"/>
    <property type="molecule type" value="Genomic_DNA"/>
</dbReference>
<name>A0ABQ9GLG6_9NEOP</name>
<gene>
    <name evidence="1" type="ORF">PR048_026476</name>
</gene>
<evidence type="ECO:0000313" key="2">
    <source>
        <dbReference type="Proteomes" id="UP001159363"/>
    </source>
</evidence>
<protein>
    <submittedName>
        <fullName evidence="1">Uncharacterized protein</fullName>
    </submittedName>
</protein>
<reference evidence="1 2" key="1">
    <citation type="submission" date="2023-02" db="EMBL/GenBank/DDBJ databases">
        <title>LHISI_Scaffold_Assembly.</title>
        <authorList>
            <person name="Stuart O.P."/>
            <person name="Cleave R."/>
            <person name="Magrath M.J.L."/>
            <person name="Mikheyev A.S."/>
        </authorList>
    </citation>
    <scope>NUCLEOTIDE SEQUENCE [LARGE SCALE GENOMIC DNA]</scope>
    <source>
        <strain evidence="1">Daus_M_001</strain>
        <tissue evidence="1">Leg muscle</tissue>
    </source>
</reference>
<organism evidence="1 2">
    <name type="scientific">Dryococelus australis</name>
    <dbReference type="NCBI Taxonomy" id="614101"/>
    <lineage>
        <taxon>Eukaryota</taxon>
        <taxon>Metazoa</taxon>
        <taxon>Ecdysozoa</taxon>
        <taxon>Arthropoda</taxon>
        <taxon>Hexapoda</taxon>
        <taxon>Insecta</taxon>
        <taxon>Pterygota</taxon>
        <taxon>Neoptera</taxon>
        <taxon>Polyneoptera</taxon>
        <taxon>Phasmatodea</taxon>
        <taxon>Verophasmatodea</taxon>
        <taxon>Anareolatae</taxon>
        <taxon>Phasmatidae</taxon>
        <taxon>Eurycanthinae</taxon>
        <taxon>Dryococelus</taxon>
    </lineage>
</organism>
<comment type="caution">
    <text evidence="1">The sequence shown here is derived from an EMBL/GenBank/DDBJ whole genome shotgun (WGS) entry which is preliminary data.</text>
</comment>
<proteinExistence type="predicted"/>
<keyword evidence="2" id="KW-1185">Reference proteome</keyword>
<sequence length="87" mass="10134">MDQEQYFDLLPLVSPLIRSQYTCMRAANTPHEHLTITLRFLATGRSFKELKYTIISPQALVPSTERKWKNIAKNLRTNGTFHITLEQ</sequence>
<evidence type="ECO:0000313" key="1">
    <source>
        <dbReference type="EMBL" id="KAJ8872860.1"/>
    </source>
</evidence>
<dbReference type="Proteomes" id="UP001159363">
    <property type="component" value="Chromosome 10"/>
</dbReference>